<dbReference type="InterPro" id="IPR045032">
    <property type="entry name" value="PEL"/>
</dbReference>
<evidence type="ECO:0000313" key="7">
    <source>
        <dbReference type="Proteomes" id="UP000217103"/>
    </source>
</evidence>
<proteinExistence type="inferred from homology"/>
<reference evidence="6 7" key="1">
    <citation type="submission" date="2016-10" db="EMBL/GenBank/DDBJ databases">
        <authorList>
            <person name="de Groot N.N."/>
        </authorList>
    </citation>
    <scope>NUCLEOTIDE SEQUENCE [LARGE SCALE GENOMIC DNA]</scope>
    <source>
        <strain evidence="6 7">DSM 43794</strain>
    </source>
</reference>
<dbReference type="EMBL" id="FNKK01000002">
    <property type="protein sequence ID" value="SDR00651.1"/>
    <property type="molecule type" value="Genomic_DNA"/>
</dbReference>
<keyword evidence="2" id="KW-0964">Secreted</keyword>
<comment type="similarity">
    <text evidence="2">Belongs to the polysaccharide lyase 1 family.</text>
</comment>
<keyword evidence="2" id="KW-0119">Carbohydrate metabolism</keyword>
<dbReference type="PANTHER" id="PTHR31683">
    <property type="entry name" value="PECTATE LYASE 18-RELATED"/>
    <property type="match status" value="1"/>
</dbReference>
<evidence type="ECO:0000259" key="5">
    <source>
        <dbReference type="SMART" id="SM00656"/>
    </source>
</evidence>
<keyword evidence="2" id="KW-0624">Polysaccharide degradation</keyword>
<comment type="subcellular location">
    <subcellularLocation>
        <location evidence="2">Secreted</location>
    </subcellularLocation>
</comment>
<dbReference type="InterPro" id="IPR011050">
    <property type="entry name" value="Pectin_lyase_fold/virulence"/>
</dbReference>
<name>A0A1H1FI77_9ACTN</name>
<keyword evidence="4" id="KW-0732">Signal</keyword>
<dbReference type="AlphaFoldDB" id="A0A1H1FI77"/>
<dbReference type="GO" id="GO:0030570">
    <property type="term" value="F:pectate lyase activity"/>
    <property type="evidence" value="ECO:0007669"/>
    <property type="project" value="InterPro"/>
</dbReference>
<feature type="region of interest" description="Disordered" evidence="3">
    <location>
        <begin position="24"/>
        <end position="70"/>
    </location>
</feature>
<dbReference type="GO" id="GO:0005576">
    <property type="term" value="C:extracellular region"/>
    <property type="evidence" value="ECO:0007669"/>
    <property type="project" value="UniProtKB-SubCell"/>
</dbReference>
<feature type="compositionally biased region" description="Low complexity" evidence="3">
    <location>
        <begin position="24"/>
        <end position="34"/>
    </location>
</feature>
<dbReference type="InterPro" id="IPR002022">
    <property type="entry name" value="Pec_lyase"/>
</dbReference>
<evidence type="ECO:0000256" key="3">
    <source>
        <dbReference type="SAM" id="MobiDB-lite"/>
    </source>
</evidence>
<keyword evidence="7" id="KW-1185">Reference proteome</keyword>
<dbReference type="Proteomes" id="UP000217103">
    <property type="component" value="Unassembled WGS sequence"/>
</dbReference>
<feature type="chain" id="PRO_5011719314" evidence="4">
    <location>
        <begin position="27"/>
        <end position="445"/>
    </location>
</feature>
<sequence length="445" mass="47833">MRRTVVLSTLLSVMLPAAFLAAPASASTPGPAGPDRLHGGHSPIGRQTLPPNDGWAAEGSGTTGGSAAPASNVHVVSTRAELVAALASPGPRIIYVRGTIDGNTDDDGNPLTCEDYAVDGYTLEGYLAAYDPEVWGRDREPEGPMEDARAASAARQSAHIKLKVPGDTTIAGLGGKATIKGLNLHIDQVDNVIVRNITFEDAADCFPQWDPTDGPDGNWNSLYDNISVTGSTHVWIDHNTFTDGDNPDSAQPIYFGRPYQVHDGQVDITNGSDFVTVSWNEFVGHDKTMLIGSTNNPATDRGKLSVTVHHNRFSNTLQRLPRVRFGKVHVYNNYYEIPDPETFEYALGVGVESQIFAERNHFHLGRGVSPASLLYDWGGTALTARDNLVQQHGGPKPVDLIAVYNAVHDPDLGTDAGWTPTLHTRIDPAARVRHLVTRNAGSGKL</sequence>
<evidence type="ECO:0000256" key="2">
    <source>
        <dbReference type="RuleBase" id="RU361173"/>
    </source>
</evidence>
<dbReference type="InterPro" id="IPR012334">
    <property type="entry name" value="Pectin_lyas_fold"/>
</dbReference>
<feature type="compositionally biased region" description="Low complexity" evidence="3">
    <location>
        <begin position="54"/>
        <end position="70"/>
    </location>
</feature>
<dbReference type="SMART" id="SM00656">
    <property type="entry name" value="Amb_all"/>
    <property type="match status" value="1"/>
</dbReference>
<organism evidence="6 7">
    <name type="scientific">Thermostaphylospora chromogena</name>
    <dbReference type="NCBI Taxonomy" id="35622"/>
    <lineage>
        <taxon>Bacteria</taxon>
        <taxon>Bacillati</taxon>
        <taxon>Actinomycetota</taxon>
        <taxon>Actinomycetes</taxon>
        <taxon>Streptosporangiales</taxon>
        <taxon>Thermomonosporaceae</taxon>
        <taxon>Thermostaphylospora</taxon>
    </lineage>
</organism>
<dbReference type="Pfam" id="PF00544">
    <property type="entry name" value="Pectate_lyase_4"/>
    <property type="match status" value="1"/>
</dbReference>
<dbReference type="RefSeq" id="WP_093259596.1">
    <property type="nucleotide sequence ID" value="NZ_FNKK01000002.1"/>
</dbReference>
<evidence type="ECO:0000256" key="4">
    <source>
        <dbReference type="SAM" id="SignalP"/>
    </source>
</evidence>
<evidence type="ECO:0000313" key="6">
    <source>
        <dbReference type="EMBL" id="SDR00651.1"/>
    </source>
</evidence>
<dbReference type="Gene3D" id="2.160.20.10">
    <property type="entry name" value="Single-stranded right-handed beta-helix, Pectin lyase-like"/>
    <property type="match status" value="1"/>
</dbReference>
<evidence type="ECO:0000256" key="1">
    <source>
        <dbReference type="ARBA" id="ARBA00023239"/>
    </source>
</evidence>
<dbReference type="STRING" id="35622.SAMN04489764_3003"/>
<gene>
    <name evidence="6" type="ORF">SAMN04489764_3003</name>
</gene>
<dbReference type="GO" id="GO:0000272">
    <property type="term" value="P:polysaccharide catabolic process"/>
    <property type="evidence" value="ECO:0007669"/>
    <property type="project" value="UniProtKB-KW"/>
</dbReference>
<accession>A0A1H1FI77</accession>
<feature type="domain" description="Pectate lyase" evidence="5">
    <location>
        <begin position="129"/>
        <end position="368"/>
    </location>
</feature>
<dbReference type="PANTHER" id="PTHR31683:SF18">
    <property type="entry name" value="PECTATE LYASE 21-RELATED"/>
    <property type="match status" value="1"/>
</dbReference>
<feature type="signal peptide" evidence="4">
    <location>
        <begin position="1"/>
        <end position="26"/>
    </location>
</feature>
<dbReference type="OrthoDB" id="9804661at2"/>
<dbReference type="SUPFAM" id="SSF51126">
    <property type="entry name" value="Pectin lyase-like"/>
    <property type="match status" value="1"/>
</dbReference>
<protein>
    <submittedName>
        <fullName evidence="6">Pectate lyase</fullName>
    </submittedName>
</protein>
<keyword evidence="1 2" id="KW-0456">Lyase</keyword>